<dbReference type="PANTHER" id="PTHR33048:SF110">
    <property type="entry name" value="UBID FAMILY DECARBOXYLASE"/>
    <property type="match status" value="1"/>
</dbReference>
<dbReference type="EMBL" id="JAVRRJ010000007">
    <property type="protein sequence ID" value="KAK5082869.1"/>
    <property type="molecule type" value="Genomic_DNA"/>
</dbReference>
<keyword evidence="2 7" id="KW-0812">Transmembrane</keyword>
<evidence type="ECO:0000256" key="4">
    <source>
        <dbReference type="ARBA" id="ARBA00023136"/>
    </source>
</evidence>
<evidence type="ECO:0000256" key="5">
    <source>
        <dbReference type="ARBA" id="ARBA00038359"/>
    </source>
</evidence>
<evidence type="ECO:0000256" key="6">
    <source>
        <dbReference type="SAM" id="MobiDB-lite"/>
    </source>
</evidence>
<feature type="transmembrane region" description="Helical" evidence="7">
    <location>
        <begin position="12"/>
        <end position="30"/>
    </location>
</feature>
<feature type="transmembrane region" description="Helical" evidence="7">
    <location>
        <begin position="207"/>
        <end position="225"/>
    </location>
</feature>
<evidence type="ECO:0000313" key="10">
    <source>
        <dbReference type="Proteomes" id="UP001309876"/>
    </source>
</evidence>
<feature type="compositionally biased region" description="Basic and acidic residues" evidence="6">
    <location>
        <begin position="396"/>
        <end position="408"/>
    </location>
</feature>
<keyword evidence="3 7" id="KW-1133">Transmembrane helix</keyword>
<evidence type="ECO:0000256" key="1">
    <source>
        <dbReference type="ARBA" id="ARBA00004141"/>
    </source>
</evidence>
<feature type="region of interest" description="Disordered" evidence="6">
    <location>
        <begin position="320"/>
        <end position="408"/>
    </location>
</feature>
<feature type="transmembrane region" description="Helical" evidence="7">
    <location>
        <begin position="177"/>
        <end position="195"/>
    </location>
</feature>
<name>A0AAN7Y9D9_9EURO</name>
<accession>A0AAN7Y9D9</accession>
<gene>
    <name evidence="9" type="ORF">LTR05_006750</name>
</gene>
<dbReference type="AlphaFoldDB" id="A0AAN7Y9D9"/>
<dbReference type="InterPro" id="IPR049326">
    <property type="entry name" value="Rhodopsin_dom_fungi"/>
</dbReference>
<proteinExistence type="inferred from homology"/>
<dbReference type="Proteomes" id="UP001309876">
    <property type="component" value="Unassembled WGS sequence"/>
</dbReference>
<comment type="subcellular location">
    <subcellularLocation>
        <location evidence="1">Membrane</location>
        <topology evidence="1">Multi-pass membrane protein</topology>
    </subcellularLocation>
</comment>
<dbReference type="GO" id="GO:0016020">
    <property type="term" value="C:membrane"/>
    <property type="evidence" value="ECO:0007669"/>
    <property type="project" value="UniProtKB-SubCell"/>
</dbReference>
<evidence type="ECO:0000256" key="2">
    <source>
        <dbReference type="ARBA" id="ARBA00022692"/>
    </source>
</evidence>
<protein>
    <recommendedName>
        <fullName evidence="8">Rhodopsin domain-containing protein</fullName>
    </recommendedName>
</protein>
<feature type="transmembrane region" description="Helical" evidence="7">
    <location>
        <begin position="127"/>
        <end position="148"/>
    </location>
</feature>
<comment type="caution">
    <text evidence="9">The sequence shown here is derived from an EMBL/GenBank/DDBJ whole genome shotgun (WGS) entry which is preliminary data.</text>
</comment>
<dbReference type="PANTHER" id="PTHR33048">
    <property type="entry name" value="PTH11-LIKE INTEGRAL MEMBRANE PROTEIN (AFU_ORTHOLOGUE AFUA_5G11245)"/>
    <property type="match status" value="1"/>
</dbReference>
<feature type="compositionally biased region" description="Basic and acidic residues" evidence="6">
    <location>
        <begin position="369"/>
        <end position="388"/>
    </location>
</feature>
<evidence type="ECO:0000256" key="3">
    <source>
        <dbReference type="ARBA" id="ARBA00022989"/>
    </source>
</evidence>
<comment type="similarity">
    <text evidence="5">Belongs to the SAT4 family.</text>
</comment>
<sequence>MAVSVVIETWIWYGAVCSMLILRLVSRFLLFKDVRKFQIEDWFMLFIFVLYTVLIVFLNICADVSTNLIQPHDIPTLTPEDIDDRIWGSKCVLVVESMMCAVQWGTKACLLMLYWRLTENLRQRLMVKLASGYCLITYIVMISLYYGYWCRPFSAFWQTPTPNVQCATQTHHLTVNIVFNLTSDLLVILIPLPMFIKAHLEPKKKLLLIFPFSLGFFTMVCAILSKRLSFTQPFSAEWIYWYTREASTAMIVTNMPYSWTIIRKVFRVKGFLNRSSSQSDPDGTSHGRHLSGISVPVSNATRQSEPKIATKRITSHISMFGMGKKGREKQSSVTDSVGPLNNEANAFNMVDWQKDDFPRKPSSSTSTEGPRDNRARQPIADVDRLYRLDDEDLEMELPRHHTARSYEP</sequence>
<reference evidence="9 10" key="1">
    <citation type="submission" date="2023-08" db="EMBL/GenBank/DDBJ databases">
        <title>Black Yeasts Isolated from many extreme environments.</title>
        <authorList>
            <person name="Coleine C."/>
            <person name="Stajich J.E."/>
            <person name="Selbmann L."/>
        </authorList>
    </citation>
    <scope>NUCLEOTIDE SEQUENCE [LARGE SCALE GENOMIC DNA]</scope>
    <source>
        <strain evidence="9 10">CCFEE 5910</strain>
    </source>
</reference>
<evidence type="ECO:0000313" key="9">
    <source>
        <dbReference type="EMBL" id="KAK5082869.1"/>
    </source>
</evidence>
<keyword evidence="4 7" id="KW-0472">Membrane</keyword>
<organism evidence="9 10">
    <name type="scientific">Lithohypha guttulata</name>
    <dbReference type="NCBI Taxonomy" id="1690604"/>
    <lineage>
        <taxon>Eukaryota</taxon>
        <taxon>Fungi</taxon>
        <taxon>Dikarya</taxon>
        <taxon>Ascomycota</taxon>
        <taxon>Pezizomycotina</taxon>
        <taxon>Eurotiomycetes</taxon>
        <taxon>Chaetothyriomycetidae</taxon>
        <taxon>Chaetothyriales</taxon>
        <taxon>Trichomeriaceae</taxon>
        <taxon>Lithohypha</taxon>
    </lineage>
</organism>
<feature type="transmembrane region" description="Helical" evidence="7">
    <location>
        <begin position="93"/>
        <end position="115"/>
    </location>
</feature>
<feature type="domain" description="Rhodopsin" evidence="8">
    <location>
        <begin position="22"/>
        <end position="263"/>
    </location>
</feature>
<dbReference type="InterPro" id="IPR052337">
    <property type="entry name" value="SAT4-like"/>
</dbReference>
<evidence type="ECO:0000256" key="7">
    <source>
        <dbReference type="SAM" id="Phobius"/>
    </source>
</evidence>
<evidence type="ECO:0000259" key="8">
    <source>
        <dbReference type="Pfam" id="PF20684"/>
    </source>
</evidence>
<feature type="region of interest" description="Disordered" evidence="6">
    <location>
        <begin position="276"/>
        <end position="308"/>
    </location>
</feature>
<feature type="transmembrane region" description="Helical" evidence="7">
    <location>
        <begin position="42"/>
        <end position="60"/>
    </location>
</feature>
<dbReference type="Pfam" id="PF20684">
    <property type="entry name" value="Fung_rhodopsin"/>
    <property type="match status" value="1"/>
</dbReference>
<keyword evidence="10" id="KW-1185">Reference proteome</keyword>